<evidence type="ECO:0000313" key="2">
    <source>
        <dbReference type="Proteomes" id="UP001367508"/>
    </source>
</evidence>
<name>A0AAN9PRC3_CANGL</name>
<protein>
    <submittedName>
        <fullName evidence="1">Uncharacterized protein</fullName>
    </submittedName>
</protein>
<organism evidence="1 2">
    <name type="scientific">Canavalia gladiata</name>
    <name type="common">Sword bean</name>
    <name type="synonym">Dolichos gladiatus</name>
    <dbReference type="NCBI Taxonomy" id="3824"/>
    <lineage>
        <taxon>Eukaryota</taxon>
        <taxon>Viridiplantae</taxon>
        <taxon>Streptophyta</taxon>
        <taxon>Embryophyta</taxon>
        <taxon>Tracheophyta</taxon>
        <taxon>Spermatophyta</taxon>
        <taxon>Magnoliopsida</taxon>
        <taxon>eudicotyledons</taxon>
        <taxon>Gunneridae</taxon>
        <taxon>Pentapetalae</taxon>
        <taxon>rosids</taxon>
        <taxon>fabids</taxon>
        <taxon>Fabales</taxon>
        <taxon>Fabaceae</taxon>
        <taxon>Papilionoideae</taxon>
        <taxon>50 kb inversion clade</taxon>
        <taxon>NPAAA clade</taxon>
        <taxon>indigoferoid/millettioid clade</taxon>
        <taxon>Phaseoleae</taxon>
        <taxon>Canavalia</taxon>
    </lineage>
</organism>
<sequence>MGQALDRSCCRTRPLVYGGNGCVPFHTALTLIMVFHLLCSRNHAKPSTVDSTISKVSGVHFMSITNFS</sequence>
<proteinExistence type="predicted"/>
<gene>
    <name evidence="1" type="ORF">VNO77_40017</name>
</gene>
<reference evidence="1 2" key="1">
    <citation type="submission" date="2024-01" db="EMBL/GenBank/DDBJ databases">
        <title>The genomes of 5 underutilized Papilionoideae crops provide insights into root nodulation and disease resistanc.</title>
        <authorList>
            <person name="Jiang F."/>
        </authorList>
    </citation>
    <scope>NUCLEOTIDE SEQUENCE [LARGE SCALE GENOMIC DNA]</scope>
    <source>
        <strain evidence="1">LVBAO_FW01</strain>
        <tissue evidence="1">Leaves</tissue>
    </source>
</reference>
<dbReference type="Proteomes" id="UP001367508">
    <property type="component" value="Unassembled WGS sequence"/>
</dbReference>
<accession>A0AAN9PRC3</accession>
<dbReference type="EMBL" id="JAYMYQ010000010">
    <property type="protein sequence ID" value="KAK7307187.1"/>
    <property type="molecule type" value="Genomic_DNA"/>
</dbReference>
<keyword evidence="2" id="KW-1185">Reference proteome</keyword>
<comment type="caution">
    <text evidence="1">The sequence shown here is derived from an EMBL/GenBank/DDBJ whole genome shotgun (WGS) entry which is preliminary data.</text>
</comment>
<evidence type="ECO:0000313" key="1">
    <source>
        <dbReference type="EMBL" id="KAK7307187.1"/>
    </source>
</evidence>
<dbReference type="AlphaFoldDB" id="A0AAN9PRC3"/>